<dbReference type="EMBL" id="JBHMBW010000006">
    <property type="protein sequence ID" value="MFB9623362.1"/>
    <property type="molecule type" value="Genomic_DNA"/>
</dbReference>
<dbReference type="InterPro" id="IPR050465">
    <property type="entry name" value="UPF0194_transport"/>
</dbReference>
<feature type="domain" description="Peptidoglycan binding-like" evidence="5">
    <location>
        <begin position="154"/>
        <end position="201"/>
    </location>
</feature>
<dbReference type="RefSeq" id="WP_344991022.1">
    <property type="nucleotide sequence ID" value="NZ_BAAAXV010000005.1"/>
</dbReference>
<reference evidence="6 7" key="1">
    <citation type="submission" date="2024-09" db="EMBL/GenBank/DDBJ databases">
        <authorList>
            <person name="Sun Q."/>
            <person name="Mori K."/>
        </authorList>
    </citation>
    <scope>NUCLEOTIDE SEQUENCE [LARGE SCALE GENOMIC DNA]</scope>
    <source>
        <strain evidence="6 7">JCM 3143</strain>
    </source>
</reference>
<evidence type="ECO:0000256" key="2">
    <source>
        <dbReference type="ARBA" id="ARBA00023054"/>
    </source>
</evidence>
<evidence type="ECO:0000313" key="6">
    <source>
        <dbReference type="EMBL" id="MFB9623362.1"/>
    </source>
</evidence>
<evidence type="ECO:0000256" key="4">
    <source>
        <dbReference type="SAM" id="Phobius"/>
    </source>
</evidence>
<dbReference type="Proteomes" id="UP001589532">
    <property type="component" value="Unassembled WGS sequence"/>
</dbReference>
<organism evidence="6 7">
    <name type="scientific">Nonomuraea helvata</name>
    <dbReference type="NCBI Taxonomy" id="37484"/>
    <lineage>
        <taxon>Bacteria</taxon>
        <taxon>Bacillati</taxon>
        <taxon>Actinomycetota</taxon>
        <taxon>Actinomycetes</taxon>
        <taxon>Streptosporangiales</taxon>
        <taxon>Streptosporangiaceae</taxon>
        <taxon>Nonomuraea</taxon>
    </lineage>
</organism>
<dbReference type="Gene3D" id="1.10.101.10">
    <property type="entry name" value="PGBD-like superfamily/PGBD"/>
    <property type="match status" value="1"/>
</dbReference>
<proteinExistence type="predicted"/>
<gene>
    <name evidence="6" type="ORF">ACFFSA_09750</name>
</gene>
<feature type="transmembrane region" description="Helical" evidence="4">
    <location>
        <begin position="36"/>
        <end position="60"/>
    </location>
</feature>
<dbReference type="Pfam" id="PF01471">
    <property type="entry name" value="PG_binding_1"/>
    <property type="match status" value="1"/>
</dbReference>
<name>A0ABV5RVA4_9ACTN</name>
<sequence>MGPVTDGVTGGATLDGKAQPDATPSRPRRRRGRGRLVAGLLTVVAVAGGGFVAVNSAGLLKGSAGPTRSAGALPPATTTVTRQTLNDTRDADGELGYGPVSTAVSRKPGTITWLPDSGAQVTRGRSLYRVDNKPVMLMYGSTPAYRDLKVGVEGKDVENLERNLSKLGYDGFTVDDEYTYDTAEAVREWQEDRGLDETGVVELGRVVFAPGKVRVESLESEEGQPTAPGQKVLTYTGTSKVVTVKLEAEDQRMARKGARVDVTLPDGKSVKGKVTEVATVIEPAEGQNADPETRVEALVSIGTAKAAKGLDKAAVDVTFTASKRTNVLTVPVAALVALQEGGYGLEVIEGGRSRYIKVETGLFSGGRVEVSGDGLTEGMTVGMPK</sequence>
<feature type="region of interest" description="Disordered" evidence="3">
    <location>
        <begin position="1"/>
        <end position="33"/>
    </location>
</feature>
<evidence type="ECO:0000259" key="5">
    <source>
        <dbReference type="Pfam" id="PF01471"/>
    </source>
</evidence>
<keyword evidence="4" id="KW-0472">Membrane</keyword>
<keyword evidence="4" id="KW-0812">Transmembrane</keyword>
<keyword evidence="2" id="KW-0175">Coiled coil</keyword>
<dbReference type="PANTHER" id="PTHR32347:SF27">
    <property type="entry name" value="RND EFFLUX PUMP MEMBRANE FUSION PROTEIN BARREL-SANDWICH DOMAIN-CONTAINING PROTEIN"/>
    <property type="match status" value="1"/>
</dbReference>
<protein>
    <submittedName>
        <fullName evidence="6">Peptidoglycan-binding protein</fullName>
    </submittedName>
</protein>
<evidence type="ECO:0000256" key="1">
    <source>
        <dbReference type="ARBA" id="ARBA00004196"/>
    </source>
</evidence>
<dbReference type="InterPro" id="IPR002477">
    <property type="entry name" value="Peptidoglycan-bd-like"/>
</dbReference>
<comment type="subcellular location">
    <subcellularLocation>
        <location evidence="1">Cell envelope</location>
    </subcellularLocation>
</comment>
<evidence type="ECO:0000313" key="7">
    <source>
        <dbReference type="Proteomes" id="UP001589532"/>
    </source>
</evidence>
<evidence type="ECO:0000256" key="3">
    <source>
        <dbReference type="SAM" id="MobiDB-lite"/>
    </source>
</evidence>
<dbReference type="SUPFAM" id="SSF47090">
    <property type="entry name" value="PGBD-like"/>
    <property type="match status" value="1"/>
</dbReference>
<dbReference type="InterPro" id="IPR036366">
    <property type="entry name" value="PGBDSf"/>
</dbReference>
<keyword evidence="4" id="KW-1133">Transmembrane helix</keyword>
<keyword evidence="7" id="KW-1185">Reference proteome</keyword>
<dbReference type="InterPro" id="IPR036365">
    <property type="entry name" value="PGBD-like_sf"/>
</dbReference>
<accession>A0ABV5RVA4</accession>
<dbReference type="Gene3D" id="2.40.420.20">
    <property type="match status" value="1"/>
</dbReference>
<comment type="caution">
    <text evidence="6">The sequence shown here is derived from an EMBL/GenBank/DDBJ whole genome shotgun (WGS) entry which is preliminary data.</text>
</comment>
<dbReference type="PANTHER" id="PTHR32347">
    <property type="entry name" value="EFFLUX SYSTEM COMPONENT YKNX-RELATED"/>
    <property type="match status" value="1"/>
</dbReference>